<dbReference type="PANTHER" id="PTHR15034:SF5">
    <property type="entry name" value="DEATH DOMAIN-CONTAINING PROTEIN CRADD"/>
    <property type="match status" value="1"/>
</dbReference>
<keyword evidence="3" id="KW-1185">Reference proteome</keyword>
<name>A0A2T7NUT8_POMCA</name>
<evidence type="ECO:0000259" key="1">
    <source>
        <dbReference type="PROSITE" id="PS50209"/>
    </source>
</evidence>
<feature type="domain" description="CARD" evidence="1">
    <location>
        <begin position="24"/>
        <end position="115"/>
    </location>
</feature>
<gene>
    <name evidence="2" type="ORF">C0Q70_15442</name>
</gene>
<reference evidence="2 3" key="1">
    <citation type="submission" date="2018-04" db="EMBL/GenBank/DDBJ databases">
        <title>The genome of golden apple snail Pomacea canaliculata provides insight into stress tolerance and invasive adaptation.</title>
        <authorList>
            <person name="Liu C."/>
            <person name="Liu B."/>
            <person name="Ren Y."/>
            <person name="Zhang Y."/>
            <person name="Wang H."/>
            <person name="Li S."/>
            <person name="Jiang F."/>
            <person name="Yin L."/>
            <person name="Zhang G."/>
            <person name="Qian W."/>
            <person name="Fan W."/>
        </authorList>
    </citation>
    <scope>NUCLEOTIDE SEQUENCE [LARGE SCALE GENOMIC DNA]</scope>
    <source>
        <strain evidence="2">SZHN2017</strain>
        <tissue evidence="2">Muscle</tissue>
    </source>
</reference>
<comment type="caution">
    <text evidence="2">The sequence shown here is derived from an EMBL/GenBank/DDBJ whole genome shotgun (WGS) entry which is preliminary data.</text>
</comment>
<dbReference type="InterPro" id="IPR001315">
    <property type="entry name" value="CARD"/>
</dbReference>
<sequence>MGSVTEALNGFLLSRKAVIENSENGAVTEKVLQQNWTFLIQNISTDESLLVDHLYEMNTVTINEMEVVRTQSPMRNKVVKLLEILQRKSPEAFHQFIEALERSNQSHIAHRLNESLEEELRR</sequence>
<dbReference type="EMBL" id="PZQS01000009">
    <property type="protein sequence ID" value="PVD24948.1"/>
    <property type="molecule type" value="Genomic_DNA"/>
</dbReference>
<evidence type="ECO:0000313" key="3">
    <source>
        <dbReference type="Proteomes" id="UP000245119"/>
    </source>
</evidence>
<dbReference type="AlphaFoldDB" id="A0A2T7NUT8"/>
<evidence type="ECO:0000313" key="2">
    <source>
        <dbReference type="EMBL" id="PVD24948.1"/>
    </source>
</evidence>
<proteinExistence type="predicted"/>
<dbReference type="GO" id="GO:0042981">
    <property type="term" value="P:regulation of apoptotic process"/>
    <property type="evidence" value="ECO:0007669"/>
    <property type="project" value="InterPro"/>
</dbReference>
<dbReference type="CDD" id="cd01671">
    <property type="entry name" value="CARD"/>
    <property type="match status" value="1"/>
</dbReference>
<dbReference type="Gene3D" id="1.10.533.10">
    <property type="entry name" value="Death Domain, Fas"/>
    <property type="match status" value="1"/>
</dbReference>
<dbReference type="GO" id="GO:0002020">
    <property type="term" value="F:protease binding"/>
    <property type="evidence" value="ECO:0007669"/>
    <property type="project" value="InterPro"/>
</dbReference>
<dbReference type="InterPro" id="IPR037939">
    <property type="entry name" value="CRADD"/>
</dbReference>
<dbReference type="Proteomes" id="UP000245119">
    <property type="component" value="Linkage Group LG9"/>
</dbReference>
<organism evidence="2 3">
    <name type="scientific">Pomacea canaliculata</name>
    <name type="common">Golden apple snail</name>
    <dbReference type="NCBI Taxonomy" id="400727"/>
    <lineage>
        <taxon>Eukaryota</taxon>
        <taxon>Metazoa</taxon>
        <taxon>Spiralia</taxon>
        <taxon>Lophotrochozoa</taxon>
        <taxon>Mollusca</taxon>
        <taxon>Gastropoda</taxon>
        <taxon>Caenogastropoda</taxon>
        <taxon>Architaenioglossa</taxon>
        <taxon>Ampullarioidea</taxon>
        <taxon>Ampullariidae</taxon>
        <taxon>Pomacea</taxon>
    </lineage>
</organism>
<dbReference type="PROSITE" id="PS50209">
    <property type="entry name" value="CARD"/>
    <property type="match status" value="1"/>
</dbReference>
<dbReference type="PANTHER" id="PTHR15034">
    <property type="entry name" value="DEATH DOMAIN-CONTAINING PROTEIN CRADD"/>
    <property type="match status" value="1"/>
</dbReference>
<accession>A0A2T7NUT8</accession>
<dbReference type="GO" id="GO:0070513">
    <property type="term" value="F:death domain binding"/>
    <property type="evidence" value="ECO:0007669"/>
    <property type="project" value="InterPro"/>
</dbReference>
<dbReference type="Pfam" id="PF00619">
    <property type="entry name" value="CARD"/>
    <property type="match status" value="1"/>
</dbReference>
<protein>
    <recommendedName>
        <fullName evidence="1">CARD domain-containing protein</fullName>
    </recommendedName>
</protein>
<dbReference type="STRING" id="400727.A0A2T7NUT8"/>
<dbReference type="SUPFAM" id="SSF47986">
    <property type="entry name" value="DEATH domain"/>
    <property type="match status" value="1"/>
</dbReference>
<dbReference type="InterPro" id="IPR011029">
    <property type="entry name" value="DEATH-like_dom_sf"/>
</dbReference>